<accession>A0A4Q9KBR7</accession>
<gene>
    <name evidence="1" type="ORF">ET989_11760</name>
</gene>
<dbReference type="InterPro" id="IPR034660">
    <property type="entry name" value="DinB/YfiT-like"/>
</dbReference>
<name>A0A4Q9KBR7_9ACTN</name>
<keyword evidence="2" id="KW-1185">Reference proteome</keyword>
<dbReference type="RefSeq" id="WP_131169191.1">
    <property type="nucleotide sequence ID" value="NZ_SDMQ01000012.1"/>
</dbReference>
<organism evidence="1 2">
    <name type="scientific">Propioniciclava sinopodophylli</name>
    <dbReference type="NCBI Taxonomy" id="1837344"/>
    <lineage>
        <taxon>Bacteria</taxon>
        <taxon>Bacillati</taxon>
        <taxon>Actinomycetota</taxon>
        <taxon>Actinomycetes</taxon>
        <taxon>Propionibacteriales</taxon>
        <taxon>Propionibacteriaceae</taxon>
        <taxon>Propioniciclava</taxon>
    </lineage>
</organism>
<proteinExistence type="predicted"/>
<evidence type="ECO:0000313" key="2">
    <source>
        <dbReference type="Proteomes" id="UP000292373"/>
    </source>
</evidence>
<dbReference type="Proteomes" id="UP000292373">
    <property type="component" value="Unassembled WGS sequence"/>
</dbReference>
<dbReference type="AlphaFoldDB" id="A0A4Q9KBR7"/>
<evidence type="ECO:0000313" key="1">
    <source>
        <dbReference type="EMBL" id="TBT83357.1"/>
    </source>
</evidence>
<dbReference type="SUPFAM" id="SSF109854">
    <property type="entry name" value="DinB/YfiT-like putative metalloenzymes"/>
    <property type="match status" value="1"/>
</dbReference>
<dbReference type="OrthoDB" id="3376896at2"/>
<dbReference type="Gene3D" id="1.20.120.450">
    <property type="entry name" value="dinb family like domain"/>
    <property type="match status" value="1"/>
</dbReference>
<sequence>MTEQQADETAPEPVAPDTKDWTWVLERPCPECGFDPASVVPTSVPRIIVEASDRFGLALEEADAGVRTTPGVWSTVEYGQHVADVLEVMTDRLGLILDAEGAGASFADWDQDAAAVEKEYWKANTHVTAILIKERAAAAAEAWGEPTAEQWEWSGRRGDGVTFTAAALGRYLVHDLLHHLHDVDA</sequence>
<comment type="caution">
    <text evidence="1">The sequence shown here is derived from an EMBL/GenBank/DDBJ whole genome shotgun (WGS) entry which is preliminary data.</text>
</comment>
<dbReference type="EMBL" id="SDMQ01000012">
    <property type="protein sequence ID" value="TBT83357.1"/>
    <property type="molecule type" value="Genomic_DNA"/>
</dbReference>
<protein>
    <submittedName>
        <fullName evidence="1">DinB family protein</fullName>
    </submittedName>
</protein>
<reference evidence="1 2" key="1">
    <citation type="submission" date="2019-01" db="EMBL/GenBank/DDBJ databases">
        <title>Lactibacter flavus gen. nov., sp. nov., a novel bacterium of the family Propionibacteriaceae isolated from raw milk and dairy products.</title>
        <authorList>
            <person name="Huptas C."/>
            <person name="Wenning M."/>
            <person name="Breitenwieser F."/>
            <person name="Doll E."/>
            <person name="Von Neubeck M."/>
            <person name="Busse H.-J."/>
            <person name="Scherer S."/>
        </authorList>
    </citation>
    <scope>NUCLEOTIDE SEQUENCE [LARGE SCALE GENOMIC DNA]</scope>
    <source>
        <strain evidence="1 2">KCTC 33808</strain>
    </source>
</reference>